<feature type="transmembrane region" description="Helical" evidence="4">
    <location>
        <begin position="380"/>
        <end position="396"/>
    </location>
</feature>
<dbReference type="GO" id="GO:0022857">
    <property type="term" value="F:transmembrane transporter activity"/>
    <property type="evidence" value="ECO:0007669"/>
    <property type="project" value="InterPro"/>
</dbReference>
<dbReference type="PROSITE" id="PS50850">
    <property type="entry name" value="MFS"/>
    <property type="match status" value="1"/>
</dbReference>
<evidence type="ECO:0000256" key="1">
    <source>
        <dbReference type="ARBA" id="ARBA00022692"/>
    </source>
</evidence>
<dbReference type="PROSITE" id="PS51257">
    <property type="entry name" value="PROKAR_LIPOPROTEIN"/>
    <property type="match status" value="1"/>
</dbReference>
<dbReference type="PANTHER" id="PTHR11360">
    <property type="entry name" value="MONOCARBOXYLATE TRANSPORTER"/>
    <property type="match status" value="1"/>
</dbReference>
<keyword evidence="7" id="KW-1185">Reference proteome</keyword>
<organism evidence="6 7">
    <name type="scientific">Paramylibacter kogurei</name>
    <dbReference type="NCBI Taxonomy" id="1889778"/>
    <lineage>
        <taxon>Bacteria</taxon>
        <taxon>Pseudomonadati</taxon>
        <taxon>Pseudomonadota</taxon>
        <taxon>Alphaproteobacteria</taxon>
        <taxon>Rhodobacterales</taxon>
        <taxon>Paracoccaceae</taxon>
        <taxon>Paramylibacter</taxon>
    </lineage>
</organism>
<dbReference type="InterPro" id="IPR050327">
    <property type="entry name" value="Proton-linked_MCT"/>
</dbReference>
<feature type="transmembrane region" description="Helical" evidence="4">
    <location>
        <begin position="253"/>
        <end position="275"/>
    </location>
</feature>
<dbReference type="SUPFAM" id="SSF103473">
    <property type="entry name" value="MFS general substrate transporter"/>
    <property type="match status" value="1"/>
</dbReference>
<dbReference type="Pfam" id="PF07690">
    <property type="entry name" value="MFS_1"/>
    <property type="match status" value="1"/>
</dbReference>
<dbReference type="InterPro" id="IPR020846">
    <property type="entry name" value="MFS_dom"/>
</dbReference>
<evidence type="ECO:0000313" key="6">
    <source>
        <dbReference type="EMBL" id="PIB26559.1"/>
    </source>
</evidence>
<dbReference type="Gene3D" id="1.20.1250.20">
    <property type="entry name" value="MFS general substrate transporter like domains"/>
    <property type="match status" value="2"/>
</dbReference>
<feature type="transmembrane region" description="Helical" evidence="4">
    <location>
        <begin position="345"/>
        <end position="368"/>
    </location>
</feature>
<dbReference type="InterPro" id="IPR036259">
    <property type="entry name" value="MFS_trans_sf"/>
</dbReference>
<evidence type="ECO:0000256" key="3">
    <source>
        <dbReference type="ARBA" id="ARBA00023136"/>
    </source>
</evidence>
<keyword evidence="2 4" id="KW-1133">Transmembrane helix</keyword>
<feature type="transmembrane region" description="Helical" evidence="4">
    <location>
        <begin position="102"/>
        <end position="125"/>
    </location>
</feature>
<gene>
    <name evidence="6" type="ORF">BFP76_11715</name>
</gene>
<dbReference type="InterPro" id="IPR011701">
    <property type="entry name" value="MFS"/>
</dbReference>
<feature type="transmembrane region" description="Helical" evidence="4">
    <location>
        <begin position="137"/>
        <end position="162"/>
    </location>
</feature>
<evidence type="ECO:0000256" key="2">
    <source>
        <dbReference type="ARBA" id="ARBA00022989"/>
    </source>
</evidence>
<accession>A0A2G5KBL0</accession>
<feature type="transmembrane region" description="Helical" evidence="4">
    <location>
        <begin position="168"/>
        <end position="188"/>
    </location>
</feature>
<evidence type="ECO:0000259" key="5">
    <source>
        <dbReference type="PROSITE" id="PS50850"/>
    </source>
</evidence>
<keyword evidence="3 4" id="KW-0472">Membrane</keyword>
<protein>
    <submittedName>
        <fullName evidence="6">MFS transporter</fullName>
    </submittedName>
</protein>
<dbReference type="AlphaFoldDB" id="A0A2G5KBL0"/>
<dbReference type="EMBL" id="MDGM01000003">
    <property type="protein sequence ID" value="PIB26559.1"/>
    <property type="molecule type" value="Genomic_DNA"/>
</dbReference>
<dbReference type="Proteomes" id="UP000231516">
    <property type="component" value="Unassembled WGS sequence"/>
</dbReference>
<comment type="caution">
    <text evidence="6">The sequence shown here is derived from an EMBL/GenBank/DDBJ whole genome shotgun (WGS) entry which is preliminary data.</text>
</comment>
<feature type="transmembrane region" description="Helical" evidence="4">
    <location>
        <begin position="79"/>
        <end position="96"/>
    </location>
</feature>
<keyword evidence="1 4" id="KW-0812">Transmembrane</keyword>
<name>A0A2G5KBL0_9RHOB</name>
<evidence type="ECO:0000313" key="7">
    <source>
        <dbReference type="Proteomes" id="UP000231516"/>
    </source>
</evidence>
<feature type="transmembrane region" description="Helical" evidence="4">
    <location>
        <begin position="50"/>
        <end position="67"/>
    </location>
</feature>
<evidence type="ECO:0000256" key="4">
    <source>
        <dbReference type="SAM" id="Phobius"/>
    </source>
</evidence>
<feature type="transmembrane region" description="Helical" evidence="4">
    <location>
        <begin position="220"/>
        <end position="241"/>
    </location>
</feature>
<feature type="domain" description="Major facilitator superfamily (MFS) profile" evidence="5">
    <location>
        <begin position="12"/>
        <end position="404"/>
    </location>
</feature>
<reference evidence="6 7" key="1">
    <citation type="submission" date="2016-08" db="EMBL/GenBank/DDBJ databases">
        <title>Draft genome of Amylibacter sp. strain 4G11.</title>
        <authorList>
            <person name="Wong S.-K."/>
            <person name="Hamasaki K."/>
            <person name="Yoshizawa S."/>
        </authorList>
    </citation>
    <scope>NUCLEOTIDE SEQUENCE [LARGE SCALE GENOMIC DNA]</scope>
    <source>
        <strain evidence="6 7">4G11</strain>
    </source>
</reference>
<dbReference type="PANTHER" id="PTHR11360:SF308">
    <property type="entry name" value="BLL3089 PROTEIN"/>
    <property type="match status" value="1"/>
</dbReference>
<proteinExistence type="predicted"/>
<dbReference type="OrthoDB" id="1404228at2"/>
<sequence length="404" mass="44387">MILPFIKSNARWLSAGALLTFASCFGQTFFISIFAKDIMAHYTLSNGEWGGIYAMGTMASGFLMIWVGGLTDFFRARTLAVFFLVAISASCLAMAFNNAVWLLPVIIFALRFCGQGMLSHISAVAMSRWFTQNRGKALSIATLGFSAAEATLPILFVALLAITAWQNLWILASFFALLFIPVLLVLLAQERTPQSDAQTNESSVGLRARQWTRPQVLKHWLFWMILPSAMAPPTFGTALFFQQVHLAEVKGWGHVNFVALFPIYTISTICVMLVYGWAVDRWGAAKLLPLYQLPMAAAFFVFGYFDGYIFALIGLLLMALMQGGQSTILAAVWAEYYGTRHLGSIKALAAAFTVFGSAIGPFVTGYFIDAGYSMPQQMPFYAVMIIGACALAHLASKRAFNESV</sequence>